<protein>
    <submittedName>
        <fullName evidence="2">Uncharacterized protein</fullName>
    </submittedName>
</protein>
<dbReference type="Proteomes" id="UP001589608">
    <property type="component" value="Unassembled WGS sequence"/>
</dbReference>
<evidence type="ECO:0000313" key="3">
    <source>
        <dbReference type="Proteomes" id="UP001589608"/>
    </source>
</evidence>
<proteinExistence type="predicted"/>
<accession>A0ABV5MF17</accession>
<reference evidence="2 3" key="1">
    <citation type="submission" date="2024-09" db="EMBL/GenBank/DDBJ databases">
        <authorList>
            <person name="Sun Q."/>
            <person name="Mori K."/>
        </authorList>
    </citation>
    <scope>NUCLEOTIDE SEQUENCE [LARGE SCALE GENOMIC DNA]</scope>
    <source>
        <strain evidence="2 3">JCM 3307</strain>
    </source>
</reference>
<dbReference type="RefSeq" id="WP_223100720.1">
    <property type="nucleotide sequence ID" value="NZ_JBHMCA010000053.1"/>
</dbReference>
<comment type="caution">
    <text evidence="2">The sequence shown here is derived from an EMBL/GenBank/DDBJ whole genome shotgun (WGS) entry which is preliminary data.</text>
</comment>
<feature type="compositionally biased region" description="Polar residues" evidence="1">
    <location>
        <begin position="94"/>
        <end position="105"/>
    </location>
</feature>
<feature type="compositionally biased region" description="Low complexity" evidence="1">
    <location>
        <begin position="124"/>
        <end position="144"/>
    </location>
</feature>
<evidence type="ECO:0000256" key="1">
    <source>
        <dbReference type="SAM" id="MobiDB-lite"/>
    </source>
</evidence>
<feature type="compositionally biased region" description="Polar residues" evidence="1">
    <location>
        <begin position="151"/>
        <end position="160"/>
    </location>
</feature>
<keyword evidence="3" id="KW-1185">Reference proteome</keyword>
<evidence type="ECO:0000313" key="2">
    <source>
        <dbReference type="EMBL" id="MFB9447411.1"/>
    </source>
</evidence>
<dbReference type="EMBL" id="JBHMCA010000053">
    <property type="protein sequence ID" value="MFB9447411.1"/>
    <property type="molecule type" value="Genomic_DNA"/>
</dbReference>
<organism evidence="2 3">
    <name type="scientific">Dactylosporangium vinaceum</name>
    <dbReference type="NCBI Taxonomy" id="53362"/>
    <lineage>
        <taxon>Bacteria</taxon>
        <taxon>Bacillati</taxon>
        <taxon>Actinomycetota</taxon>
        <taxon>Actinomycetes</taxon>
        <taxon>Micromonosporales</taxon>
        <taxon>Micromonosporaceae</taxon>
        <taxon>Dactylosporangium</taxon>
    </lineage>
</organism>
<feature type="region of interest" description="Disordered" evidence="1">
    <location>
        <begin position="94"/>
        <end position="160"/>
    </location>
</feature>
<name>A0ABV5MF17_9ACTN</name>
<gene>
    <name evidence="2" type="ORF">ACFFTR_30325</name>
</gene>
<sequence>MQCGTSHETVTRSDLAGWAGYGYCAPHCRPFWGLHLVTTVHELPFAFALTNPNTDERDIPIDLISLQPNMFHHPNGLILVVDKGHRDRITETWLNATTTSTSSGPHTAPNHHAPAGPCYEQSGRTSSPSTRPSKANSTSNATAAGPLPASPSESCSESWP</sequence>